<reference evidence="1 2" key="1">
    <citation type="submission" date="2016-01" db="EMBL/GenBank/DDBJ databases">
        <title>Highly variable Streptococcus oralis 1 are common among viridans streptococci isolated from primates.</title>
        <authorList>
            <person name="Denapaite D."/>
            <person name="Rieger M."/>
            <person name="Koendgen S."/>
            <person name="Brueckner R."/>
            <person name="Ochigava I."/>
            <person name="Kappeler P."/>
            <person name="Maetz-Rensing K."/>
            <person name="Leendertz F."/>
        </authorList>
    </citation>
    <scope>NUCLEOTIDE SEQUENCE [LARGE SCALE GENOMIC DNA]</scope>
    <source>
        <strain evidence="1 2">M3-1</strain>
    </source>
</reference>
<dbReference type="PATRIC" id="fig|28037.235.peg.1030"/>
<proteinExistence type="predicted"/>
<sequence length="226" mass="26632">MCNEQFSVDVFGGKPKKQAKIKFQDKIFNSESYTPPNRIDFKDIKLEVVFKDCSKKFVNLPALKFSNMKSEFGADSKTILCLNKFVNEPSIIQRNSSRITIRNNDQGKRIKDILYHFLDQTFVDFHEFYFRKSSILDNFNILSPHEGRFRVICVYTIKPSSHKKERTKHYLEVVLLDPYHLFIPSKLLGKDKITGKDRLFSSEEAMDQTYEQVKDYNREFSLENIN</sequence>
<accession>A0A150NSG1</accession>
<organism evidence="1 2">
    <name type="scientific">Streptococcus mitis</name>
    <dbReference type="NCBI Taxonomy" id="28037"/>
    <lineage>
        <taxon>Bacteria</taxon>
        <taxon>Bacillati</taxon>
        <taxon>Bacillota</taxon>
        <taxon>Bacilli</taxon>
        <taxon>Lactobacillales</taxon>
        <taxon>Streptococcaceae</taxon>
        <taxon>Streptococcus</taxon>
        <taxon>Streptococcus mitis group</taxon>
    </lineage>
</organism>
<dbReference type="EMBL" id="LROU01000074">
    <property type="protein sequence ID" value="KYF36393.1"/>
    <property type="molecule type" value="Genomic_DNA"/>
</dbReference>
<gene>
    <name evidence="1" type="ORF">SMIM3I_01125</name>
</gene>
<comment type="caution">
    <text evidence="1">The sequence shown here is derived from an EMBL/GenBank/DDBJ whole genome shotgun (WGS) entry which is preliminary data.</text>
</comment>
<evidence type="ECO:0000313" key="1">
    <source>
        <dbReference type="EMBL" id="KYF36393.1"/>
    </source>
</evidence>
<dbReference type="Proteomes" id="UP000075442">
    <property type="component" value="Unassembled WGS sequence"/>
</dbReference>
<name>A0A150NSG1_STRMT</name>
<evidence type="ECO:0000313" key="2">
    <source>
        <dbReference type="Proteomes" id="UP000075442"/>
    </source>
</evidence>
<protein>
    <submittedName>
        <fullName evidence="1">Uncharacterized protein</fullName>
    </submittedName>
</protein>
<dbReference type="AlphaFoldDB" id="A0A150NSG1"/>